<dbReference type="EMBL" id="MT141278">
    <property type="protein sequence ID" value="QJA57534.1"/>
    <property type="molecule type" value="Genomic_DNA"/>
</dbReference>
<proteinExistence type="predicted"/>
<dbReference type="EMBL" id="MT142192">
    <property type="protein sequence ID" value="QJA75906.1"/>
    <property type="molecule type" value="Genomic_DNA"/>
</dbReference>
<organism evidence="1">
    <name type="scientific">viral metagenome</name>
    <dbReference type="NCBI Taxonomy" id="1070528"/>
    <lineage>
        <taxon>unclassified sequences</taxon>
        <taxon>metagenomes</taxon>
        <taxon>organismal metagenomes</taxon>
    </lineage>
</organism>
<evidence type="ECO:0000313" key="2">
    <source>
        <dbReference type="EMBL" id="QJA75906.1"/>
    </source>
</evidence>
<protein>
    <submittedName>
        <fullName evidence="1">Uncharacterized protein</fullName>
    </submittedName>
</protein>
<name>A0A6M3IJK9_9ZZZZ</name>
<dbReference type="CDD" id="cd22231">
    <property type="entry name" value="RHH_NikR_HicB-like"/>
    <property type="match status" value="1"/>
</dbReference>
<dbReference type="AlphaFoldDB" id="A0A6M3IJK9"/>
<accession>A0A6M3IJK9</accession>
<evidence type="ECO:0000313" key="1">
    <source>
        <dbReference type="EMBL" id="QJA57534.1"/>
    </source>
</evidence>
<sequence length="75" mass="8326">MARPKKAVRPIVMFTMRFPAGTMERIDKVVEAGGLAGEKFPSRSDFIRTVVERYLDRARITVSAVQEVTQGAGVE</sequence>
<gene>
    <name evidence="2" type="ORF">MM415A01657_0009</name>
    <name evidence="1" type="ORF">MM415B01627_0017</name>
</gene>
<reference evidence="1" key="1">
    <citation type="submission" date="2020-03" db="EMBL/GenBank/DDBJ databases">
        <title>The deep terrestrial virosphere.</title>
        <authorList>
            <person name="Holmfeldt K."/>
            <person name="Nilsson E."/>
            <person name="Simone D."/>
            <person name="Lopez-Fernandez M."/>
            <person name="Wu X."/>
            <person name="de Brujin I."/>
            <person name="Lundin D."/>
            <person name="Andersson A."/>
            <person name="Bertilsson S."/>
            <person name="Dopson M."/>
        </authorList>
    </citation>
    <scope>NUCLEOTIDE SEQUENCE</scope>
    <source>
        <strain evidence="2">MM415A01657</strain>
        <strain evidence="1">MM415B01627</strain>
    </source>
</reference>